<dbReference type="PANTHER" id="PTHR42781:SF4">
    <property type="entry name" value="SPERMIDINE_PUTRESCINE IMPORT ATP-BINDING PROTEIN POTA"/>
    <property type="match status" value="1"/>
</dbReference>
<dbReference type="PANTHER" id="PTHR42781">
    <property type="entry name" value="SPERMIDINE/PUTRESCINE IMPORT ATP-BINDING PROTEIN POTA"/>
    <property type="match status" value="1"/>
</dbReference>
<name>A0A9D2BU08_9FIRM</name>
<dbReference type="Pfam" id="PF00005">
    <property type="entry name" value="ABC_tran"/>
    <property type="match status" value="1"/>
</dbReference>
<dbReference type="InterPro" id="IPR003439">
    <property type="entry name" value="ABC_transporter-like_ATP-bd"/>
</dbReference>
<dbReference type="SUPFAM" id="SSF52540">
    <property type="entry name" value="P-loop containing nucleoside triphosphate hydrolases"/>
    <property type="match status" value="1"/>
</dbReference>
<dbReference type="Gene3D" id="3.40.50.300">
    <property type="entry name" value="P-loop containing nucleotide triphosphate hydrolases"/>
    <property type="match status" value="1"/>
</dbReference>
<dbReference type="InterPro" id="IPR017871">
    <property type="entry name" value="ABC_transporter-like_CS"/>
</dbReference>
<dbReference type="SMART" id="SM00382">
    <property type="entry name" value="AAA"/>
    <property type="match status" value="1"/>
</dbReference>
<evidence type="ECO:0000259" key="4">
    <source>
        <dbReference type="PROSITE" id="PS50893"/>
    </source>
</evidence>
<keyword evidence="2" id="KW-0547">Nucleotide-binding</keyword>
<dbReference type="PROSITE" id="PS50893">
    <property type="entry name" value="ABC_TRANSPORTER_2"/>
    <property type="match status" value="1"/>
</dbReference>
<dbReference type="AlphaFoldDB" id="A0A9D2BU08"/>
<dbReference type="EMBL" id="DXEI01000029">
    <property type="protein sequence ID" value="HIX94133.1"/>
    <property type="molecule type" value="Genomic_DNA"/>
</dbReference>
<keyword evidence="3 5" id="KW-0067">ATP-binding</keyword>
<evidence type="ECO:0000256" key="3">
    <source>
        <dbReference type="ARBA" id="ARBA00022840"/>
    </source>
</evidence>
<sequence>MSIVIQNLSKRFGGKVVLQNFSWTVDGPQVLMGASGCGKTTLLRILLGLETPDTGTVTGVVTPAAVFQEDRLCPQLTAADNLVLTGHGLPREEAERELRALGFTGAELALPAARLSGGQKRRAALLRALLCRDAQTLLLDEPFTGMDAELVAQAAAAAVRLTGSRPAILVTHDSAAAQLLGWPVRQLTPAQT</sequence>
<dbReference type="GO" id="GO:0016887">
    <property type="term" value="F:ATP hydrolysis activity"/>
    <property type="evidence" value="ECO:0007669"/>
    <property type="project" value="InterPro"/>
</dbReference>
<feature type="domain" description="ABC transporter" evidence="4">
    <location>
        <begin position="3"/>
        <end position="192"/>
    </location>
</feature>
<protein>
    <submittedName>
        <fullName evidence="5">ATP-binding cassette domain-containing protein</fullName>
    </submittedName>
</protein>
<dbReference type="PROSITE" id="PS00211">
    <property type="entry name" value="ABC_TRANSPORTER_1"/>
    <property type="match status" value="1"/>
</dbReference>
<evidence type="ECO:0000313" key="6">
    <source>
        <dbReference type="Proteomes" id="UP000886751"/>
    </source>
</evidence>
<dbReference type="InterPro" id="IPR027417">
    <property type="entry name" value="P-loop_NTPase"/>
</dbReference>
<reference evidence="5" key="1">
    <citation type="journal article" date="2021" name="PeerJ">
        <title>Extensive microbial diversity within the chicken gut microbiome revealed by metagenomics and culture.</title>
        <authorList>
            <person name="Gilroy R."/>
            <person name="Ravi A."/>
            <person name="Getino M."/>
            <person name="Pursley I."/>
            <person name="Horton D.L."/>
            <person name="Alikhan N.F."/>
            <person name="Baker D."/>
            <person name="Gharbi K."/>
            <person name="Hall N."/>
            <person name="Watson M."/>
            <person name="Adriaenssens E.M."/>
            <person name="Foster-Nyarko E."/>
            <person name="Jarju S."/>
            <person name="Secka A."/>
            <person name="Antonio M."/>
            <person name="Oren A."/>
            <person name="Chaudhuri R.R."/>
            <person name="La Ragione R."/>
            <person name="Hildebrand F."/>
            <person name="Pallen M.J."/>
        </authorList>
    </citation>
    <scope>NUCLEOTIDE SEQUENCE</scope>
    <source>
        <strain evidence="5">ChiHecec2B26-7398</strain>
    </source>
</reference>
<comment type="caution">
    <text evidence="5">The sequence shown here is derived from an EMBL/GenBank/DDBJ whole genome shotgun (WGS) entry which is preliminary data.</text>
</comment>
<accession>A0A9D2BU08</accession>
<evidence type="ECO:0000256" key="1">
    <source>
        <dbReference type="ARBA" id="ARBA00022448"/>
    </source>
</evidence>
<evidence type="ECO:0000313" key="5">
    <source>
        <dbReference type="EMBL" id="HIX94133.1"/>
    </source>
</evidence>
<proteinExistence type="predicted"/>
<organism evidence="5 6">
    <name type="scientific">Candidatus Gemmiger excrementipullorum</name>
    <dbReference type="NCBI Taxonomy" id="2838610"/>
    <lineage>
        <taxon>Bacteria</taxon>
        <taxon>Bacillati</taxon>
        <taxon>Bacillota</taxon>
        <taxon>Clostridia</taxon>
        <taxon>Eubacteriales</taxon>
        <taxon>Gemmiger</taxon>
    </lineage>
</organism>
<dbReference type="Proteomes" id="UP000886751">
    <property type="component" value="Unassembled WGS sequence"/>
</dbReference>
<keyword evidence="1" id="KW-0813">Transport</keyword>
<gene>
    <name evidence="5" type="ORF">H9846_01575</name>
</gene>
<reference evidence="5" key="2">
    <citation type="submission" date="2021-04" db="EMBL/GenBank/DDBJ databases">
        <authorList>
            <person name="Gilroy R."/>
        </authorList>
    </citation>
    <scope>NUCLEOTIDE SEQUENCE</scope>
    <source>
        <strain evidence="5">ChiHecec2B26-7398</strain>
    </source>
</reference>
<dbReference type="InterPro" id="IPR050093">
    <property type="entry name" value="ABC_SmlMolc_Importer"/>
</dbReference>
<dbReference type="GO" id="GO:0005524">
    <property type="term" value="F:ATP binding"/>
    <property type="evidence" value="ECO:0007669"/>
    <property type="project" value="UniProtKB-KW"/>
</dbReference>
<dbReference type="InterPro" id="IPR003593">
    <property type="entry name" value="AAA+_ATPase"/>
</dbReference>
<evidence type="ECO:0000256" key="2">
    <source>
        <dbReference type="ARBA" id="ARBA00022741"/>
    </source>
</evidence>